<dbReference type="Proteomes" id="UP000245942">
    <property type="component" value="Unassembled WGS sequence"/>
</dbReference>
<dbReference type="GO" id="GO:0003677">
    <property type="term" value="F:DNA binding"/>
    <property type="evidence" value="ECO:0007669"/>
    <property type="project" value="InterPro"/>
</dbReference>
<evidence type="ECO:0000256" key="1">
    <source>
        <dbReference type="ARBA" id="ARBA00022723"/>
    </source>
</evidence>
<dbReference type="SMART" id="SM00066">
    <property type="entry name" value="GAL4"/>
    <property type="match status" value="1"/>
</dbReference>
<dbReference type="GO" id="GO:0008270">
    <property type="term" value="F:zinc ion binding"/>
    <property type="evidence" value="ECO:0007669"/>
    <property type="project" value="InterPro"/>
</dbReference>
<dbReference type="CDD" id="cd12148">
    <property type="entry name" value="fungal_TF_MHR"/>
    <property type="match status" value="1"/>
</dbReference>
<proteinExistence type="predicted"/>
<keyword evidence="6" id="KW-1185">Reference proteome</keyword>
<feature type="compositionally biased region" description="Polar residues" evidence="3">
    <location>
        <begin position="659"/>
        <end position="671"/>
    </location>
</feature>
<dbReference type="SUPFAM" id="SSF57701">
    <property type="entry name" value="Zn2/Cys6 DNA-binding domain"/>
    <property type="match status" value="1"/>
</dbReference>
<sequence length="1268" mass="135635">MSHDSPTFSSTHPAHILASLNLSANNNRGNSNGNNSNGLAHQGAGPSTSSSSSQLFFPSGSNQPYYTVDPYNTTHAAAGTGTSAASGLSPAASSTGSVRSQSQAGNQASASGAKTKRKGKEAQGGKSPTAALDGEDDDDGEGGGEKKKRRRRVVVACDTCRRKKVKCRGLPNATSTCDNCTAYNYKCTFSADQDRSRGKYEILESKAETLLAALRSVAPHLAEEYERGQLNITGPSGSSRHPNEDWTGLERAPQPAPAQTGTEGLRRPSKVFAGSAPAGPRLGASAFEVATILPPLPAASRPSLPSIRSLAGPFHAGARIGPMVPDLEDGRPRFYGRSSTLSHFHALDSRPPSVSPPPEQRSNGAESAVDEGTSTLLDKDIFIRGSTRPGSGTTMRPPSSGLKRGGAINNPATPKRTSEHKLGPGTQALYPSNSREWVHLLRRKNTVAVGRDDICSDEWFTRHMLPSNDLVFHLLDDIYFPHLHPLLPIIHPPTFRRDIRNNRASHDTAFRGLVFCIMTISSRFSDDPRVLADPEDPFSAGDHWAAGSRLYHQAFAASLINVQVLLLTATFMHASIGPGSSWTILGTAIRALQDIGLHQERANADFTPFDQEMRRRTFWSIFILDCIFAVCLGRPNALQLDDCNVHLPLDVSDEELSECESSGQPMATSSRASDEVKIEAKDGETRLPRPGVASGFRHMVKLNLLVHDVVKILYSHRRTSGQPDWLAHPGVGPVDSGGEQDSSRDDDKGEGSKGKNKGAKSSSLKKPEYKAMAQLCKRLDEWVAETPEHLQDLATSPFKLQAGIVSCGRHDIRLYILKPFLPDPFLYNMLRPQCTAHARACLTTVLDLYEGGHLNNMVFVFTQAFMSAVTFLLTVWHVTQNVKDLLPDAGLIERTAMMMTMVFDDRYCSAVFKKAWRVLQRIATRLLPALNGEQRARLQQWAFKDSQSSTEAEPSVTQEQTGYSIPQASTALSPSGLHNASPLSHERRGSTYNQTASGTGGPYNVASSNVANFPGSQGGPSGIYTRTNGPALYPWQAGGTASTSRSGAGAGASTRSLTSSRPGSGATSPTMFTLEHWKANGGLAGNQSRGQSPTGHNVAYTQFAQRLLGSTGSVTGQGFGTTDNTWPQASGSGSGFQSYNSPSRDRMASLTDPFSQSNAEVNYGDANGILGTGSGGFGTDDVNLDFFKLFEMAENDTADFQTSAMSAQLGGQVAAGGGAGAEGGGKAGEQRSDAWQEDFLQFLSGFDLPTNVAVSDLTGRDAPAGLDK</sequence>
<feature type="region of interest" description="Disordered" evidence="3">
    <location>
        <begin position="1036"/>
        <end position="1070"/>
    </location>
</feature>
<feature type="compositionally biased region" description="Polar residues" evidence="3">
    <location>
        <begin position="945"/>
        <end position="982"/>
    </location>
</feature>
<dbReference type="AlphaFoldDB" id="A0A316UA89"/>
<dbReference type="PANTHER" id="PTHR46910">
    <property type="entry name" value="TRANSCRIPTION FACTOR PDR1"/>
    <property type="match status" value="1"/>
</dbReference>
<gene>
    <name evidence="5" type="ORF">BCV69DRAFT_281663</name>
</gene>
<evidence type="ECO:0000256" key="2">
    <source>
        <dbReference type="ARBA" id="ARBA00023242"/>
    </source>
</evidence>
<feature type="compositionally biased region" description="Low complexity" evidence="3">
    <location>
        <begin position="80"/>
        <end position="113"/>
    </location>
</feature>
<keyword evidence="1" id="KW-0479">Metal-binding</keyword>
<evidence type="ECO:0000256" key="3">
    <source>
        <dbReference type="SAM" id="MobiDB-lite"/>
    </source>
</evidence>
<accession>A0A316UA89</accession>
<dbReference type="Pfam" id="PF00172">
    <property type="entry name" value="Zn_clus"/>
    <property type="match status" value="1"/>
</dbReference>
<dbReference type="InterPro" id="IPR036864">
    <property type="entry name" value="Zn2-C6_fun-type_DNA-bd_sf"/>
</dbReference>
<feature type="domain" description="Zn(2)-C6 fungal-type" evidence="4">
    <location>
        <begin position="156"/>
        <end position="189"/>
    </location>
</feature>
<dbReference type="RefSeq" id="XP_025348894.1">
    <property type="nucleotide sequence ID" value="XM_025492058.1"/>
</dbReference>
<name>A0A316UA89_9BASI</name>
<feature type="compositionally biased region" description="Polar residues" evidence="3">
    <location>
        <begin position="388"/>
        <end position="397"/>
    </location>
</feature>
<dbReference type="EMBL" id="KZ819324">
    <property type="protein sequence ID" value="PWN21734.1"/>
    <property type="molecule type" value="Genomic_DNA"/>
</dbReference>
<dbReference type="PROSITE" id="PS00463">
    <property type="entry name" value="ZN2_CY6_FUNGAL_1"/>
    <property type="match status" value="1"/>
</dbReference>
<protein>
    <recommendedName>
        <fullName evidence="4">Zn(2)-C6 fungal-type domain-containing protein</fullName>
    </recommendedName>
</protein>
<dbReference type="SMART" id="SM00906">
    <property type="entry name" value="Fungal_trans"/>
    <property type="match status" value="1"/>
</dbReference>
<feature type="compositionally biased region" description="Basic and acidic residues" evidence="3">
    <location>
        <begin position="741"/>
        <end position="753"/>
    </location>
</feature>
<dbReference type="CDD" id="cd00067">
    <property type="entry name" value="GAL4"/>
    <property type="match status" value="1"/>
</dbReference>
<dbReference type="InterPro" id="IPR007219">
    <property type="entry name" value="XnlR_reg_dom"/>
</dbReference>
<feature type="region of interest" description="Disordered" evidence="3">
    <location>
        <begin position="1008"/>
        <end position="1027"/>
    </location>
</feature>
<evidence type="ECO:0000313" key="5">
    <source>
        <dbReference type="EMBL" id="PWN21734.1"/>
    </source>
</evidence>
<organism evidence="5 6">
    <name type="scientific">Pseudomicrostroma glucosiphilum</name>
    <dbReference type="NCBI Taxonomy" id="1684307"/>
    <lineage>
        <taxon>Eukaryota</taxon>
        <taxon>Fungi</taxon>
        <taxon>Dikarya</taxon>
        <taxon>Basidiomycota</taxon>
        <taxon>Ustilaginomycotina</taxon>
        <taxon>Exobasidiomycetes</taxon>
        <taxon>Microstromatales</taxon>
        <taxon>Microstromatales incertae sedis</taxon>
        <taxon>Pseudomicrostroma</taxon>
    </lineage>
</organism>
<dbReference type="PROSITE" id="PS50048">
    <property type="entry name" value="ZN2_CY6_FUNGAL_2"/>
    <property type="match status" value="1"/>
</dbReference>
<reference evidence="5 6" key="1">
    <citation type="journal article" date="2018" name="Mol. Biol. Evol.">
        <title>Broad Genomic Sampling Reveals a Smut Pathogenic Ancestry of the Fungal Clade Ustilaginomycotina.</title>
        <authorList>
            <person name="Kijpornyongpan T."/>
            <person name="Mondo S.J."/>
            <person name="Barry K."/>
            <person name="Sandor L."/>
            <person name="Lee J."/>
            <person name="Lipzen A."/>
            <person name="Pangilinan J."/>
            <person name="LaButti K."/>
            <person name="Hainaut M."/>
            <person name="Henrissat B."/>
            <person name="Grigoriev I.V."/>
            <person name="Spatafora J.W."/>
            <person name="Aime M.C."/>
        </authorList>
    </citation>
    <scope>NUCLEOTIDE SEQUENCE [LARGE SCALE GENOMIC DNA]</scope>
    <source>
        <strain evidence="5 6">MCA 4718</strain>
    </source>
</reference>
<feature type="region of interest" description="Disordered" evidence="3">
    <location>
        <begin position="1123"/>
        <end position="1147"/>
    </location>
</feature>
<feature type="region of interest" description="Disordered" evidence="3">
    <location>
        <begin position="942"/>
        <end position="1003"/>
    </location>
</feature>
<dbReference type="Gene3D" id="4.10.240.10">
    <property type="entry name" value="Zn(2)-C6 fungal-type DNA-binding domain"/>
    <property type="match status" value="1"/>
</dbReference>
<feature type="region of interest" description="Disordered" evidence="3">
    <location>
        <begin position="228"/>
        <end position="277"/>
    </location>
</feature>
<feature type="compositionally biased region" description="Low complexity" evidence="3">
    <location>
        <begin position="1037"/>
        <end position="1061"/>
    </location>
</feature>
<dbReference type="GO" id="GO:0006351">
    <property type="term" value="P:DNA-templated transcription"/>
    <property type="evidence" value="ECO:0007669"/>
    <property type="project" value="InterPro"/>
</dbReference>
<feature type="compositionally biased region" description="Polar residues" evidence="3">
    <location>
        <begin position="230"/>
        <end position="240"/>
    </location>
</feature>
<feature type="compositionally biased region" description="Basic and acidic residues" evidence="3">
    <location>
        <begin position="672"/>
        <end position="687"/>
    </location>
</feature>
<dbReference type="GO" id="GO:0000981">
    <property type="term" value="F:DNA-binding transcription factor activity, RNA polymerase II-specific"/>
    <property type="evidence" value="ECO:0007669"/>
    <property type="project" value="InterPro"/>
</dbReference>
<evidence type="ECO:0000313" key="6">
    <source>
        <dbReference type="Proteomes" id="UP000245942"/>
    </source>
</evidence>
<dbReference type="InterPro" id="IPR050987">
    <property type="entry name" value="AtrR-like"/>
</dbReference>
<feature type="region of interest" description="Disordered" evidence="3">
    <location>
        <begin position="344"/>
        <end position="428"/>
    </location>
</feature>
<dbReference type="Pfam" id="PF04082">
    <property type="entry name" value="Fungal_trans"/>
    <property type="match status" value="1"/>
</dbReference>
<feature type="region of interest" description="Disordered" evidence="3">
    <location>
        <begin position="724"/>
        <end position="766"/>
    </location>
</feature>
<feature type="region of interest" description="Disordered" evidence="3">
    <location>
        <begin position="80"/>
        <end position="151"/>
    </location>
</feature>
<dbReference type="OrthoDB" id="4456959at2759"/>
<dbReference type="InterPro" id="IPR001138">
    <property type="entry name" value="Zn2Cys6_DnaBD"/>
</dbReference>
<feature type="compositionally biased region" description="Acidic residues" evidence="3">
    <location>
        <begin position="133"/>
        <end position="142"/>
    </location>
</feature>
<feature type="compositionally biased region" description="Polar residues" evidence="3">
    <location>
        <begin position="1123"/>
        <end position="1142"/>
    </location>
</feature>
<feature type="region of interest" description="Disordered" evidence="3">
    <location>
        <begin position="656"/>
        <end position="692"/>
    </location>
</feature>
<keyword evidence="2" id="KW-0539">Nucleus</keyword>
<evidence type="ECO:0000259" key="4">
    <source>
        <dbReference type="PROSITE" id="PS50048"/>
    </source>
</evidence>
<dbReference type="PANTHER" id="PTHR46910:SF1">
    <property type="entry name" value="MISCELLANEOUS ZN(II)2CYS6 TRANSCRIPTION FACTOR (EUROFUNG)-RELATED"/>
    <property type="match status" value="1"/>
</dbReference>
<dbReference type="STRING" id="1684307.A0A316UA89"/>
<dbReference type="GeneID" id="37013792"/>
<feature type="region of interest" description="Disordered" evidence="3">
    <location>
        <begin position="23"/>
        <end position="56"/>
    </location>
</feature>